<reference evidence="3" key="1">
    <citation type="submission" date="2014-02" db="EMBL/GenBank/DDBJ databases">
        <authorList>
            <person name="Gan H."/>
        </authorList>
    </citation>
    <scope>NUCLEOTIDE SEQUENCE [LARGE SCALE GENOMIC DNA]</scope>
    <source>
        <strain evidence="3">S1</strain>
    </source>
</reference>
<dbReference type="AlphaFoldDB" id="A0A1L1PIQ3"/>
<proteinExistence type="predicted"/>
<dbReference type="InterPro" id="IPR009492">
    <property type="entry name" value="TniQ"/>
</dbReference>
<dbReference type="EMBL" id="CCAE010000027">
    <property type="protein sequence ID" value="CDN88644.1"/>
    <property type="molecule type" value="Genomic_DNA"/>
</dbReference>
<dbReference type="Pfam" id="PF06527">
    <property type="entry name" value="TniQ"/>
    <property type="match status" value="1"/>
</dbReference>
<gene>
    <name evidence="2" type="ORF">BN948_03079</name>
</gene>
<evidence type="ECO:0000313" key="3">
    <source>
        <dbReference type="Proteomes" id="UP000028878"/>
    </source>
</evidence>
<organism evidence="2 3">
    <name type="scientific">Hydrogenophaga intermedia</name>
    <dbReference type="NCBI Taxonomy" id="65786"/>
    <lineage>
        <taxon>Bacteria</taxon>
        <taxon>Pseudomonadati</taxon>
        <taxon>Pseudomonadota</taxon>
        <taxon>Betaproteobacteria</taxon>
        <taxon>Burkholderiales</taxon>
        <taxon>Comamonadaceae</taxon>
        <taxon>Hydrogenophaga</taxon>
    </lineage>
</organism>
<keyword evidence="3" id="KW-1185">Reference proteome</keyword>
<accession>A0A1L1PIQ3</accession>
<feature type="domain" description="TniQ" evidence="1">
    <location>
        <begin position="60"/>
        <end position="101"/>
    </location>
</feature>
<reference evidence="3" key="2">
    <citation type="submission" date="2014-11" db="EMBL/GenBank/DDBJ databases">
        <title>Draft genome sequence of Hydrogenophaga intermedia S1.</title>
        <authorList>
            <person name="Gan H.M."/>
            <person name="Chew T.H."/>
            <person name="Stolz A."/>
        </authorList>
    </citation>
    <scope>NUCLEOTIDE SEQUENCE [LARGE SCALE GENOMIC DNA]</scope>
    <source>
        <strain evidence="3">S1</strain>
    </source>
</reference>
<evidence type="ECO:0000313" key="2">
    <source>
        <dbReference type="EMBL" id="CDN88644.1"/>
    </source>
</evidence>
<evidence type="ECO:0000259" key="1">
    <source>
        <dbReference type="Pfam" id="PF06527"/>
    </source>
</evidence>
<protein>
    <recommendedName>
        <fullName evidence="1">TniQ domain-containing protein</fullName>
    </recommendedName>
</protein>
<sequence length="386" mass="42190">MSLRAPCWLTPSWSIYSGSSVNVELLDLLQKATGQSLGMTTLVRFAHTLSFCKLLNHSNSGHVRYCPLCFEEDLKAKKLPYGRLLWELRGVDCCITHGVRLHATSGCWADVGKRLALQERPRAIGVCPDCGSIGRQCEKPVLAKAEASDIVIATCLANVLALSEQECASIDRESVREGVRALVNHQFNGNSNAAADAAGVGRGTMCNWHKNDGTFNFASLAQLSIAGKVDLSRMLKGELFLTEGDVPPQELRRRLGRAYVRSNTTDVDMVRHLKEALEQDETPTLNKVATSLGVSIPALRASAPALAKALVAKNQVAKEAHRGNVYLDAARTYLRTRQALVDSGKTVNQKNLQVHSGLSADLERQGPRYRALQAVIATPEKFELKY</sequence>
<name>A0A1L1PIQ3_HYDIT</name>
<dbReference type="Proteomes" id="UP000028878">
    <property type="component" value="Unassembled WGS sequence"/>
</dbReference>